<dbReference type="InterPro" id="IPR036322">
    <property type="entry name" value="WD40_repeat_dom_sf"/>
</dbReference>
<gene>
    <name evidence="8" type="ORF">Cvel_19215</name>
</gene>
<feature type="repeat" description="WD" evidence="5">
    <location>
        <begin position="576"/>
        <end position="609"/>
    </location>
</feature>
<comment type="subcellular location">
    <subcellularLocation>
        <location evidence="1">Nucleus</location>
    </subcellularLocation>
</comment>
<evidence type="ECO:0000256" key="4">
    <source>
        <dbReference type="ARBA" id="ARBA00023242"/>
    </source>
</evidence>
<dbReference type="VEuPathDB" id="CryptoDB:Cvel_19215"/>
<organism evidence="8">
    <name type="scientific">Chromera velia CCMP2878</name>
    <dbReference type="NCBI Taxonomy" id="1169474"/>
    <lineage>
        <taxon>Eukaryota</taxon>
        <taxon>Sar</taxon>
        <taxon>Alveolata</taxon>
        <taxon>Colpodellida</taxon>
        <taxon>Chromeraceae</taxon>
        <taxon>Chromera</taxon>
    </lineage>
</organism>
<dbReference type="PROSITE" id="PS50082">
    <property type="entry name" value="WD_REPEATS_2"/>
    <property type="match status" value="4"/>
</dbReference>
<dbReference type="EMBL" id="CDMZ01000708">
    <property type="protein sequence ID" value="CEM19939.1"/>
    <property type="molecule type" value="Genomic_DNA"/>
</dbReference>
<dbReference type="Gene3D" id="1.25.40.500">
    <property type="entry name" value="TFIID subunit TAF5, NTD2 domain"/>
    <property type="match status" value="1"/>
</dbReference>
<keyword evidence="2 5" id="KW-0853">WD repeat</keyword>
<evidence type="ECO:0000256" key="3">
    <source>
        <dbReference type="ARBA" id="ARBA00022737"/>
    </source>
</evidence>
<feature type="region of interest" description="Disordered" evidence="6">
    <location>
        <begin position="48"/>
        <end position="70"/>
    </location>
</feature>
<dbReference type="PROSITE" id="PS00678">
    <property type="entry name" value="WD_REPEATS_1"/>
    <property type="match status" value="2"/>
</dbReference>
<dbReference type="InterPro" id="IPR037264">
    <property type="entry name" value="TFIID_NTD2_sf"/>
</dbReference>
<dbReference type="InterPro" id="IPR015943">
    <property type="entry name" value="WD40/YVTN_repeat-like_dom_sf"/>
</dbReference>
<proteinExistence type="predicted"/>
<dbReference type="GO" id="GO:0006367">
    <property type="term" value="P:transcription initiation at RNA polymerase II promoter"/>
    <property type="evidence" value="ECO:0007669"/>
    <property type="project" value="TreeGrafter"/>
</dbReference>
<keyword evidence="4" id="KW-0539">Nucleus</keyword>
<feature type="region of interest" description="Disordered" evidence="6">
    <location>
        <begin position="1"/>
        <end position="23"/>
    </location>
</feature>
<keyword evidence="3" id="KW-0677">Repeat</keyword>
<evidence type="ECO:0000256" key="1">
    <source>
        <dbReference type="ARBA" id="ARBA00004123"/>
    </source>
</evidence>
<protein>
    <recommendedName>
        <fullName evidence="7">TFIID subunit TAF5 NTD2 domain-containing protein</fullName>
    </recommendedName>
</protein>
<name>A0A0G4FXF2_9ALVE</name>
<evidence type="ECO:0000256" key="6">
    <source>
        <dbReference type="SAM" id="MobiDB-lite"/>
    </source>
</evidence>
<dbReference type="PROSITE" id="PS50294">
    <property type="entry name" value="WD_REPEATS_REGION"/>
    <property type="match status" value="3"/>
</dbReference>
<feature type="repeat" description="WD" evidence="5">
    <location>
        <begin position="477"/>
        <end position="510"/>
    </location>
</feature>
<dbReference type="PANTHER" id="PTHR19879">
    <property type="entry name" value="TRANSCRIPTION INITIATION FACTOR TFIID"/>
    <property type="match status" value="1"/>
</dbReference>
<feature type="repeat" description="WD" evidence="5">
    <location>
        <begin position="624"/>
        <end position="665"/>
    </location>
</feature>
<reference evidence="8" key="1">
    <citation type="submission" date="2014-11" db="EMBL/GenBank/DDBJ databases">
        <authorList>
            <person name="Otto D Thomas"/>
            <person name="Naeem Raeece"/>
        </authorList>
    </citation>
    <scope>NUCLEOTIDE SEQUENCE</scope>
</reference>
<dbReference type="SUPFAM" id="SSF160897">
    <property type="entry name" value="Taf5 N-terminal domain-like"/>
    <property type="match status" value="1"/>
</dbReference>
<evidence type="ECO:0000256" key="2">
    <source>
        <dbReference type="ARBA" id="ARBA00022574"/>
    </source>
</evidence>
<dbReference type="GO" id="GO:0016251">
    <property type="term" value="F:RNA polymerase II general transcription initiation factor activity"/>
    <property type="evidence" value="ECO:0007669"/>
    <property type="project" value="TreeGrafter"/>
</dbReference>
<dbReference type="PANTHER" id="PTHR19879:SF1">
    <property type="entry name" value="CANNONBALL-RELATED"/>
    <property type="match status" value="1"/>
</dbReference>
<evidence type="ECO:0000256" key="5">
    <source>
        <dbReference type="PROSITE-ProRule" id="PRU00221"/>
    </source>
</evidence>
<dbReference type="CDD" id="cd00200">
    <property type="entry name" value="WD40"/>
    <property type="match status" value="1"/>
</dbReference>
<dbReference type="Pfam" id="PF00400">
    <property type="entry name" value="WD40"/>
    <property type="match status" value="4"/>
</dbReference>
<feature type="region of interest" description="Disordered" evidence="6">
    <location>
        <begin position="798"/>
        <end position="820"/>
    </location>
</feature>
<feature type="domain" description="TFIID subunit TAF5 NTD2" evidence="7">
    <location>
        <begin position="73"/>
        <end position="203"/>
    </location>
</feature>
<feature type="compositionally biased region" description="Low complexity" evidence="6">
    <location>
        <begin position="329"/>
        <end position="341"/>
    </location>
</feature>
<evidence type="ECO:0000313" key="8">
    <source>
        <dbReference type="EMBL" id="CEM19939.1"/>
    </source>
</evidence>
<dbReference type="SMART" id="SM00320">
    <property type="entry name" value="WD40"/>
    <property type="match status" value="6"/>
</dbReference>
<accession>A0A0G4FXF2</accession>
<evidence type="ECO:0000259" key="7">
    <source>
        <dbReference type="Pfam" id="PF04494"/>
    </source>
</evidence>
<dbReference type="Pfam" id="PF04494">
    <property type="entry name" value="TFIID_NTD2"/>
    <property type="match status" value="1"/>
</dbReference>
<dbReference type="AlphaFoldDB" id="A0A0G4FXF2"/>
<dbReference type="InterPro" id="IPR001680">
    <property type="entry name" value="WD40_rpt"/>
</dbReference>
<dbReference type="InterPro" id="IPR019775">
    <property type="entry name" value="WD40_repeat_CS"/>
</dbReference>
<dbReference type="SUPFAM" id="SSF50978">
    <property type="entry name" value="WD40 repeat-like"/>
    <property type="match status" value="1"/>
</dbReference>
<dbReference type="InterPro" id="IPR007582">
    <property type="entry name" value="TFIID_NTD2"/>
</dbReference>
<feature type="compositionally biased region" description="Basic and acidic residues" evidence="6">
    <location>
        <begin position="802"/>
        <end position="820"/>
    </location>
</feature>
<feature type="region of interest" description="Disordered" evidence="6">
    <location>
        <begin position="314"/>
        <end position="355"/>
    </location>
</feature>
<sequence>MDVDAGEVGDGDRDRQSSFSADPSADLEKLYEILQKYNVSEDVRSKLEEELKDGSSAGSKKRQGSTLPPPLSPVKYAEMYRAFVAWCDESLEDSQQELLEVRFPIFIYIFADLVVRDMRKEALFFLTEFGVEFESAVPYAHEMRSLRMVGTGTMQLEKSAATAWLLRGLRKTVRISYLTHRALVSHATFDLASRGVLMAILQTTVKFEISSPEAEKEKGANRKERQKHIRGRLAPLLGGAMGGGSLSVGGEQSVSSADKETLLQVNNALLRLGLPEKGSDVVGADGAAVSHDSWAWGQRADDRPHGEECLPRASSHVTVQDTGGFKGVSGSSSSSSSSSSGNPLSDLEMRGVGREMRDANRVRVREISGSDIKKNLFVSHVSFANSAGLSACAVSRTDGRLVAGAFSDLGVKIWSLEAMEKQRELIRADRREREEVADDGFKDLQTQIEGVLEEVPFQSSVLGHPEGYKDWVPYKRAFGHQGPVFAMDFSSDSQFLLTGGLDGKVKMFNVLADALTIEEEEEEGYAEGMDPNQMSDLERMEAKDRDEARGIRGGVRCTRAKRSLDEPIRCPCMHTFQGHSGPIWDISWDPSGDDFFFLTAGADRTARLYCESRPDAVRVFGTGTHRHRADVTSIRVHPNRSLVSTSSDDGTIRMWDVRQAKCVRLLQWHLSPVRSLAFSPSGRALASGSLNGDLIFWDLQRAMPVSIQTRAHSGLVSSMTFAPHLVVEKHFSLLASCGYDSVFQLRKCYEGGMGDARETEGKRRHAGEKGMRMEVKTKVKSRALVKTVWTDSGVLFTAGPQMDDKHDVREEEGRKDKTKG</sequence>
<feature type="repeat" description="WD" evidence="5">
    <location>
        <begin position="666"/>
        <end position="707"/>
    </location>
</feature>
<dbReference type="GO" id="GO:0005669">
    <property type="term" value="C:transcription factor TFIID complex"/>
    <property type="evidence" value="ECO:0007669"/>
    <property type="project" value="TreeGrafter"/>
</dbReference>
<dbReference type="Gene3D" id="2.130.10.10">
    <property type="entry name" value="YVTN repeat-like/Quinoprotein amine dehydrogenase"/>
    <property type="match status" value="2"/>
</dbReference>